<evidence type="ECO:0000256" key="1">
    <source>
        <dbReference type="ARBA" id="ARBA00005189"/>
    </source>
</evidence>
<dbReference type="EC" id="2.3.1.51" evidence="5"/>
<dbReference type="SMART" id="SM00563">
    <property type="entry name" value="PlsC"/>
    <property type="match status" value="1"/>
</dbReference>
<proteinExistence type="predicted"/>
<dbReference type="EMBL" id="JACHGJ010000015">
    <property type="protein sequence ID" value="MBB6482637.1"/>
    <property type="molecule type" value="Genomic_DNA"/>
</dbReference>
<accession>A0A841RHI1</accession>
<protein>
    <submittedName>
        <fullName evidence="5">1-acyl-sn-glycerol-3-phosphate acyltransferase</fullName>
        <ecNumber evidence="5">2.3.1.51</ecNumber>
    </submittedName>
</protein>
<keyword evidence="2 5" id="KW-0808">Transferase</keyword>
<dbReference type="Proteomes" id="UP000587760">
    <property type="component" value="Unassembled WGS sequence"/>
</dbReference>
<dbReference type="Pfam" id="PF01553">
    <property type="entry name" value="Acyltransferase"/>
    <property type="match status" value="1"/>
</dbReference>
<dbReference type="RefSeq" id="WP_184748874.1">
    <property type="nucleotide sequence ID" value="NZ_JACHGJ010000015.1"/>
</dbReference>
<dbReference type="AlphaFoldDB" id="A0A841RHI1"/>
<comment type="caution">
    <text evidence="5">The sequence shown here is derived from an EMBL/GenBank/DDBJ whole genome shotgun (WGS) entry which is preliminary data.</text>
</comment>
<evidence type="ECO:0000259" key="4">
    <source>
        <dbReference type="SMART" id="SM00563"/>
    </source>
</evidence>
<evidence type="ECO:0000256" key="2">
    <source>
        <dbReference type="ARBA" id="ARBA00022679"/>
    </source>
</evidence>
<keyword evidence="3 5" id="KW-0012">Acyltransferase</keyword>
<name>A0A841RHI1_9SPIO</name>
<evidence type="ECO:0000313" key="6">
    <source>
        <dbReference type="Proteomes" id="UP000587760"/>
    </source>
</evidence>
<dbReference type="GO" id="GO:0003841">
    <property type="term" value="F:1-acylglycerol-3-phosphate O-acyltransferase activity"/>
    <property type="evidence" value="ECO:0007669"/>
    <property type="project" value="UniProtKB-EC"/>
</dbReference>
<gene>
    <name evidence="5" type="ORF">HNR50_004342</name>
</gene>
<dbReference type="PANTHER" id="PTHR10434">
    <property type="entry name" value="1-ACYL-SN-GLYCEROL-3-PHOSPHATE ACYLTRANSFERASE"/>
    <property type="match status" value="1"/>
</dbReference>
<evidence type="ECO:0000256" key="3">
    <source>
        <dbReference type="ARBA" id="ARBA00023315"/>
    </source>
</evidence>
<dbReference type="GO" id="GO:0006654">
    <property type="term" value="P:phosphatidic acid biosynthetic process"/>
    <property type="evidence" value="ECO:0007669"/>
    <property type="project" value="TreeGrafter"/>
</dbReference>
<organism evidence="5 6">
    <name type="scientific">Spirochaeta isovalerica</name>
    <dbReference type="NCBI Taxonomy" id="150"/>
    <lineage>
        <taxon>Bacteria</taxon>
        <taxon>Pseudomonadati</taxon>
        <taxon>Spirochaetota</taxon>
        <taxon>Spirochaetia</taxon>
        <taxon>Spirochaetales</taxon>
        <taxon>Spirochaetaceae</taxon>
        <taxon>Spirochaeta</taxon>
    </lineage>
</organism>
<feature type="domain" description="Phospholipid/glycerol acyltransferase" evidence="4">
    <location>
        <begin position="36"/>
        <end position="149"/>
    </location>
</feature>
<comment type="pathway">
    <text evidence="1">Lipid metabolism.</text>
</comment>
<dbReference type="SUPFAM" id="SSF69593">
    <property type="entry name" value="Glycerol-3-phosphate (1)-acyltransferase"/>
    <property type="match status" value="1"/>
</dbReference>
<sequence>MTIKERIINSLIRAALDVVYKIDKSDLSRIPMKGPAILITNHVSNLEGPLFYVNLRPRKTIAMAKAELFDKFFTRTILSTWNAVPIKRGSIDMQAMKACFKVLEEDNFLCIAPEGTRSKTGKLIRGKAGTTFFATQKKVPIIPMVHWGLIDYEGSEKSLFRRKVTIKVGKPFYVEKKEEGKITSEDRQKMADEMMYQIAACLPEELRGYYSDMSKATTDYITFM</sequence>
<reference evidence="5 6" key="1">
    <citation type="submission" date="2020-08" db="EMBL/GenBank/DDBJ databases">
        <title>Genomic Encyclopedia of Type Strains, Phase IV (KMG-IV): sequencing the most valuable type-strain genomes for metagenomic binning, comparative biology and taxonomic classification.</title>
        <authorList>
            <person name="Goeker M."/>
        </authorList>
    </citation>
    <scope>NUCLEOTIDE SEQUENCE [LARGE SCALE GENOMIC DNA]</scope>
    <source>
        <strain evidence="5 6">DSM 2461</strain>
    </source>
</reference>
<dbReference type="InterPro" id="IPR002123">
    <property type="entry name" value="Plipid/glycerol_acylTrfase"/>
</dbReference>
<dbReference type="PANTHER" id="PTHR10434:SF11">
    <property type="entry name" value="1-ACYL-SN-GLYCEROL-3-PHOSPHATE ACYLTRANSFERASE"/>
    <property type="match status" value="1"/>
</dbReference>
<keyword evidence="6" id="KW-1185">Reference proteome</keyword>
<dbReference type="CDD" id="cd07989">
    <property type="entry name" value="LPLAT_AGPAT-like"/>
    <property type="match status" value="1"/>
</dbReference>
<evidence type="ECO:0000313" key="5">
    <source>
        <dbReference type="EMBL" id="MBB6482637.1"/>
    </source>
</evidence>